<dbReference type="AlphaFoldDB" id="A0A933W6Z1"/>
<feature type="domain" description="CusB-like beta-barrel" evidence="3">
    <location>
        <begin position="208"/>
        <end position="278"/>
    </location>
</feature>
<dbReference type="Gene3D" id="2.40.30.170">
    <property type="match status" value="1"/>
</dbReference>
<reference evidence="4" key="1">
    <citation type="submission" date="2020-07" db="EMBL/GenBank/DDBJ databases">
        <title>Huge and variable diversity of episymbiotic CPR bacteria and DPANN archaea in groundwater ecosystems.</title>
        <authorList>
            <person name="He C.Y."/>
            <person name="Keren R."/>
            <person name="Whittaker M."/>
            <person name="Farag I.F."/>
            <person name="Doudna J."/>
            <person name="Cate J.H.D."/>
            <person name="Banfield J.F."/>
        </authorList>
    </citation>
    <scope>NUCLEOTIDE SEQUENCE</scope>
    <source>
        <strain evidence="4">NC_groundwater_1813_Pr3_B-0.1um_71_17</strain>
    </source>
</reference>
<evidence type="ECO:0000259" key="3">
    <source>
        <dbReference type="Pfam" id="PF25954"/>
    </source>
</evidence>
<dbReference type="EMBL" id="JACRIW010000001">
    <property type="protein sequence ID" value="MBI5167847.1"/>
    <property type="molecule type" value="Genomic_DNA"/>
</dbReference>
<dbReference type="Proteomes" id="UP000696931">
    <property type="component" value="Unassembled WGS sequence"/>
</dbReference>
<dbReference type="PANTHER" id="PTHR30469">
    <property type="entry name" value="MULTIDRUG RESISTANCE PROTEIN MDTA"/>
    <property type="match status" value="1"/>
</dbReference>
<comment type="caution">
    <text evidence="4">The sequence shown here is derived from an EMBL/GenBank/DDBJ whole genome shotgun (WGS) entry which is preliminary data.</text>
</comment>
<dbReference type="NCBIfam" id="TIGR01730">
    <property type="entry name" value="RND_mfp"/>
    <property type="match status" value="1"/>
</dbReference>
<name>A0A933W6Z1_UNCEI</name>
<accession>A0A933W6Z1</accession>
<dbReference type="PANTHER" id="PTHR30469:SF15">
    <property type="entry name" value="HLYD FAMILY OF SECRETION PROTEINS"/>
    <property type="match status" value="1"/>
</dbReference>
<gene>
    <name evidence="4" type="ORF">HZA61_00020</name>
</gene>
<dbReference type="GO" id="GO:1990281">
    <property type="term" value="C:efflux pump complex"/>
    <property type="evidence" value="ECO:0007669"/>
    <property type="project" value="TreeGrafter"/>
</dbReference>
<dbReference type="PROSITE" id="PS51257">
    <property type="entry name" value="PROKAR_LIPOPROTEIN"/>
    <property type="match status" value="1"/>
</dbReference>
<evidence type="ECO:0000313" key="4">
    <source>
        <dbReference type="EMBL" id="MBI5167847.1"/>
    </source>
</evidence>
<dbReference type="Gene3D" id="2.40.50.100">
    <property type="match status" value="1"/>
</dbReference>
<evidence type="ECO:0000313" key="5">
    <source>
        <dbReference type="Proteomes" id="UP000696931"/>
    </source>
</evidence>
<keyword evidence="2" id="KW-0732">Signal</keyword>
<organism evidence="4 5">
    <name type="scientific">Eiseniibacteriota bacterium</name>
    <dbReference type="NCBI Taxonomy" id="2212470"/>
    <lineage>
        <taxon>Bacteria</taxon>
        <taxon>Candidatus Eiseniibacteriota</taxon>
    </lineage>
</organism>
<dbReference type="InterPro" id="IPR058792">
    <property type="entry name" value="Beta-barrel_RND_2"/>
</dbReference>
<dbReference type="SUPFAM" id="SSF111369">
    <property type="entry name" value="HlyD-like secretion proteins"/>
    <property type="match status" value="1"/>
</dbReference>
<protein>
    <submittedName>
        <fullName evidence="4">Efflux RND transporter periplasmic adaptor subunit</fullName>
    </submittedName>
</protein>
<feature type="signal peptide" evidence="2">
    <location>
        <begin position="1"/>
        <end position="20"/>
    </location>
</feature>
<dbReference type="GO" id="GO:0015562">
    <property type="term" value="F:efflux transmembrane transporter activity"/>
    <property type="evidence" value="ECO:0007669"/>
    <property type="project" value="TreeGrafter"/>
</dbReference>
<evidence type="ECO:0000256" key="1">
    <source>
        <dbReference type="ARBA" id="ARBA00009477"/>
    </source>
</evidence>
<feature type="chain" id="PRO_5037527329" evidence="2">
    <location>
        <begin position="21"/>
        <end position="361"/>
    </location>
</feature>
<sequence>MKTNTLGMLALTLAAGALLAGCGGKPEHGATHSAEAAAALPDTALLATADVATVTKTDLAAGVPVSGNLAPGTRARVTSPLDEVVEAVLVREGQRVSKGQVLARFRMDAVQTAAASAHAQLKSAQADLERQKNLLREGAVSERDVESAEAAYRAAAAADAAASHRFQDASVRAPFAGAVTVRSVQTGDRVGFGDPLFVVADTRELEFEATVPSEFVRLVQPGAAVSLDVTGWDTGAIHGKVARVNATADEATRQVKVYVTVPNPGGRIVGDLFASGSIVTDRATGVLAIPTAAARRKDGDSSGWVIANGKLGKRAVKFGVVDEAHDRIQVLSGLAEGETVVTGPVEGFADGQAVRVTGKDK</sequence>
<dbReference type="InterPro" id="IPR006143">
    <property type="entry name" value="RND_pump_MFP"/>
</dbReference>
<comment type="similarity">
    <text evidence="1">Belongs to the membrane fusion protein (MFP) (TC 8.A.1) family.</text>
</comment>
<dbReference type="Pfam" id="PF25954">
    <property type="entry name" value="Beta-barrel_RND_2"/>
    <property type="match status" value="1"/>
</dbReference>
<dbReference type="Gene3D" id="1.10.287.470">
    <property type="entry name" value="Helix hairpin bin"/>
    <property type="match status" value="1"/>
</dbReference>
<dbReference type="Gene3D" id="2.40.420.20">
    <property type="match status" value="1"/>
</dbReference>
<proteinExistence type="inferred from homology"/>
<evidence type="ECO:0000256" key="2">
    <source>
        <dbReference type="SAM" id="SignalP"/>
    </source>
</evidence>
<dbReference type="PRINTS" id="PR01490">
    <property type="entry name" value="RTXTOXIND"/>
</dbReference>